<dbReference type="EMBL" id="ML120372">
    <property type="protein sequence ID" value="RPB01576.1"/>
    <property type="molecule type" value="Genomic_DNA"/>
</dbReference>
<reference evidence="2 3" key="1">
    <citation type="journal article" date="2018" name="Nat. Ecol. Evol.">
        <title>Pezizomycetes genomes reveal the molecular basis of ectomycorrhizal truffle lifestyle.</title>
        <authorList>
            <person name="Murat C."/>
            <person name="Payen T."/>
            <person name="Noel B."/>
            <person name="Kuo A."/>
            <person name="Morin E."/>
            <person name="Chen J."/>
            <person name="Kohler A."/>
            <person name="Krizsan K."/>
            <person name="Balestrini R."/>
            <person name="Da Silva C."/>
            <person name="Montanini B."/>
            <person name="Hainaut M."/>
            <person name="Levati E."/>
            <person name="Barry K.W."/>
            <person name="Belfiori B."/>
            <person name="Cichocki N."/>
            <person name="Clum A."/>
            <person name="Dockter R.B."/>
            <person name="Fauchery L."/>
            <person name="Guy J."/>
            <person name="Iotti M."/>
            <person name="Le Tacon F."/>
            <person name="Lindquist E.A."/>
            <person name="Lipzen A."/>
            <person name="Malagnac F."/>
            <person name="Mello A."/>
            <person name="Molinier V."/>
            <person name="Miyauchi S."/>
            <person name="Poulain J."/>
            <person name="Riccioni C."/>
            <person name="Rubini A."/>
            <person name="Sitrit Y."/>
            <person name="Splivallo R."/>
            <person name="Traeger S."/>
            <person name="Wang M."/>
            <person name="Zifcakova L."/>
            <person name="Wipf D."/>
            <person name="Zambonelli A."/>
            <person name="Paolocci F."/>
            <person name="Nowrousian M."/>
            <person name="Ottonello S."/>
            <person name="Baldrian P."/>
            <person name="Spatafora J.W."/>
            <person name="Henrissat B."/>
            <person name="Nagy L.G."/>
            <person name="Aury J.M."/>
            <person name="Wincker P."/>
            <person name="Grigoriev I.V."/>
            <person name="Bonfante P."/>
            <person name="Martin F.M."/>
        </authorList>
    </citation>
    <scope>NUCLEOTIDE SEQUENCE [LARGE SCALE GENOMIC DNA]</scope>
    <source>
        <strain evidence="2 3">120613-1</strain>
    </source>
</reference>
<evidence type="ECO:0000313" key="2">
    <source>
        <dbReference type="EMBL" id="RPB01576.1"/>
    </source>
</evidence>
<dbReference type="AlphaFoldDB" id="A0A3N4JT97"/>
<sequence>MYGSDGMTENWGYYVGTFQDMIVVLMESVREQESLLCLSFVLVDFGGSSPGYLFSIFMFLNVVEKDGHLW</sequence>
<accession>A0A3N4JT97</accession>
<evidence type="ECO:0000313" key="3">
    <source>
        <dbReference type="Proteomes" id="UP000276215"/>
    </source>
</evidence>
<keyword evidence="1" id="KW-1133">Transmembrane helix</keyword>
<proteinExistence type="predicted"/>
<gene>
    <name evidence="2" type="ORF">L873DRAFT_1803301</name>
</gene>
<keyword evidence="3" id="KW-1185">Reference proteome</keyword>
<protein>
    <submittedName>
        <fullName evidence="2">Uncharacterized protein</fullName>
    </submittedName>
</protein>
<evidence type="ECO:0000256" key="1">
    <source>
        <dbReference type="SAM" id="Phobius"/>
    </source>
</evidence>
<keyword evidence="1" id="KW-0472">Membrane</keyword>
<organism evidence="2 3">
    <name type="scientific">Choiromyces venosus 120613-1</name>
    <dbReference type="NCBI Taxonomy" id="1336337"/>
    <lineage>
        <taxon>Eukaryota</taxon>
        <taxon>Fungi</taxon>
        <taxon>Dikarya</taxon>
        <taxon>Ascomycota</taxon>
        <taxon>Pezizomycotina</taxon>
        <taxon>Pezizomycetes</taxon>
        <taxon>Pezizales</taxon>
        <taxon>Tuberaceae</taxon>
        <taxon>Choiromyces</taxon>
    </lineage>
</organism>
<keyword evidence="1" id="KW-0812">Transmembrane</keyword>
<feature type="transmembrane region" description="Helical" evidence="1">
    <location>
        <begin position="35"/>
        <end position="60"/>
    </location>
</feature>
<name>A0A3N4JT97_9PEZI</name>
<dbReference type="Proteomes" id="UP000276215">
    <property type="component" value="Unassembled WGS sequence"/>
</dbReference>